<evidence type="ECO:0000256" key="3">
    <source>
        <dbReference type="ARBA" id="ARBA00010860"/>
    </source>
</evidence>
<evidence type="ECO:0000259" key="10">
    <source>
        <dbReference type="PROSITE" id="PS51782"/>
    </source>
</evidence>
<dbReference type="SUPFAM" id="SSF53187">
    <property type="entry name" value="Zn-dependent exopeptidases"/>
    <property type="match status" value="1"/>
</dbReference>
<name>A0AAV3U038_9ALTE</name>
<dbReference type="SMART" id="SM00646">
    <property type="entry name" value="Ami_3"/>
    <property type="match status" value="1"/>
</dbReference>
<comment type="subcellular location">
    <subcellularLocation>
        <location evidence="2">Periplasm</location>
    </subcellularLocation>
</comment>
<dbReference type="EC" id="3.5.1.28" evidence="4"/>
<comment type="caution">
    <text evidence="11">The sequence shown here is derived from an EMBL/GenBank/DDBJ whole genome shotgun (WGS) entry which is preliminary data.</text>
</comment>
<dbReference type="GO" id="GO:0008745">
    <property type="term" value="F:N-acetylmuramoyl-L-alanine amidase activity"/>
    <property type="evidence" value="ECO:0007669"/>
    <property type="project" value="UniProtKB-EC"/>
</dbReference>
<evidence type="ECO:0000256" key="6">
    <source>
        <dbReference type="ARBA" id="ARBA00022764"/>
    </source>
</evidence>
<evidence type="ECO:0000256" key="2">
    <source>
        <dbReference type="ARBA" id="ARBA00004418"/>
    </source>
</evidence>
<dbReference type="SMART" id="SM00257">
    <property type="entry name" value="LysM"/>
    <property type="match status" value="1"/>
</dbReference>
<dbReference type="RefSeq" id="WP_345420349.1">
    <property type="nucleotide sequence ID" value="NZ_BAABLX010000009.1"/>
</dbReference>
<dbReference type="InterPro" id="IPR021731">
    <property type="entry name" value="AMIN_dom"/>
</dbReference>
<evidence type="ECO:0000256" key="4">
    <source>
        <dbReference type="ARBA" id="ARBA00011901"/>
    </source>
</evidence>
<sequence>MVLTVAQAQAAAVDGFRLWREAGNTRLVLDLSGPVEHRLFELKNPYRVVIDIDNAYRAGAATLPSLSKSPIGSIRTAKRNETGLRVVLDMNSEVMPRSFSLRSNAGKPDRLVIDLLDEAAPTVKTAEILNTSSNSQRDIIVVVDAGHGGEDPGSIGPRNLYEKDVVLAISRELARRINAEPGFKAVLSRQGDYFVPLVTRRDFAREQRADLFVSIHADAFHKPHARGASVFALSFSGASSETARFLAAKENQADLLGGMTDIVLDDKSPDVKSVLVDLFMKATLQSSLDVGDHVLKSMGRIAALHKDHVEQAGFVVLKSPDVPSILVETGFISNPGEAKRLATPAFRKKMAGQIFTGIKSYFYDTPPVGTYVAWRKQGGDRDYVIASGDTLSEIAKKHNISVSAIRAHNGLKSDKIRVGQRIKIPAS</sequence>
<dbReference type="GO" id="GO:0030288">
    <property type="term" value="C:outer membrane-bounded periplasmic space"/>
    <property type="evidence" value="ECO:0007669"/>
    <property type="project" value="TreeGrafter"/>
</dbReference>
<dbReference type="PANTHER" id="PTHR30404:SF0">
    <property type="entry name" value="N-ACETYLMURAMOYL-L-ALANINE AMIDASE AMIC"/>
    <property type="match status" value="1"/>
</dbReference>
<dbReference type="FunFam" id="3.40.630.40:FF:000001">
    <property type="entry name" value="N-acetylmuramoyl-L-alanine amidase"/>
    <property type="match status" value="1"/>
</dbReference>
<evidence type="ECO:0000256" key="9">
    <source>
        <dbReference type="ARBA" id="ARBA00074581"/>
    </source>
</evidence>
<evidence type="ECO:0000256" key="7">
    <source>
        <dbReference type="ARBA" id="ARBA00022801"/>
    </source>
</evidence>
<protein>
    <recommendedName>
        <fullName evidence="9">N-acetylmuramoyl-L-alanine amidase AmiC</fullName>
        <ecNumber evidence="4">3.5.1.28</ecNumber>
    </recommendedName>
</protein>
<dbReference type="Pfam" id="PF01520">
    <property type="entry name" value="Amidase_3"/>
    <property type="match status" value="1"/>
</dbReference>
<comment type="similarity">
    <text evidence="3">Belongs to the N-acetylmuramoyl-L-alanine amidase 3 family.</text>
</comment>
<accession>A0AAV3U038</accession>
<comment type="catalytic activity">
    <reaction evidence="1">
        <text>Hydrolyzes the link between N-acetylmuramoyl residues and L-amino acid residues in certain cell-wall glycopeptides.</text>
        <dbReference type="EC" id="3.5.1.28"/>
    </reaction>
</comment>
<keyword evidence="5" id="KW-0732">Signal</keyword>
<dbReference type="AlphaFoldDB" id="A0AAV3U038"/>
<dbReference type="InterPro" id="IPR036779">
    <property type="entry name" value="LysM_dom_sf"/>
</dbReference>
<proteinExistence type="inferred from homology"/>
<dbReference type="PROSITE" id="PS51782">
    <property type="entry name" value="LYSM"/>
    <property type="match status" value="1"/>
</dbReference>
<gene>
    <name evidence="11" type="ORF">GCM10025791_15150</name>
</gene>
<keyword evidence="7" id="KW-0378">Hydrolase</keyword>
<dbReference type="EMBL" id="BAABLX010000009">
    <property type="protein sequence ID" value="GAA4938224.1"/>
    <property type="molecule type" value="Genomic_DNA"/>
</dbReference>
<dbReference type="CDD" id="cd00118">
    <property type="entry name" value="LysM"/>
    <property type="match status" value="1"/>
</dbReference>
<dbReference type="Pfam" id="PF01476">
    <property type="entry name" value="LysM"/>
    <property type="match status" value="1"/>
</dbReference>
<evidence type="ECO:0000256" key="8">
    <source>
        <dbReference type="ARBA" id="ARBA00023316"/>
    </source>
</evidence>
<dbReference type="InterPro" id="IPR018392">
    <property type="entry name" value="LysM"/>
</dbReference>
<feature type="domain" description="LysM" evidence="10">
    <location>
        <begin position="381"/>
        <end position="424"/>
    </location>
</feature>
<evidence type="ECO:0000256" key="5">
    <source>
        <dbReference type="ARBA" id="ARBA00022729"/>
    </source>
</evidence>
<dbReference type="Gene3D" id="3.40.630.40">
    <property type="entry name" value="Zn-dependent exopeptidases"/>
    <property type="match status" value="1"/>
</dbReference>
<keyword evidence="8" id="KW-0961">Cell wall biogenesis/degradation</keyword>
<organism evidence="11 12">
    <name type="scientific">Halioxenophilus aromaticivorans</name>
    <dbReference type="NCBI Taxonomy" id="1306992"/>
    <lineage>
        <taxon>Bacteria</taxon>
        <taxon>Pseudomonadati</taxon>
        <taxon>Pseudomonadota</taxon>
        <taxon>Gammaproteobacteria</taxon>
        <taxon>Alteromonadales</taxon>
        <taxon>Alteromonadaceae</taxon>
        <taxon>Halioxenophilus</taxon>
    </lineage>
</organism>
<keyword evidence="12" id="KW-1185">Reference proteome</keyword>
<evidence type="ECO:0000256" key="1">
    <source>
        <dbReference type="ARBA" id="ARBA00001561"/>
    </source>
</evidence>
<dbReference type="GO" id="GO:0071555">
    <property type="term" value="P:cell wall organization"/>
    <property type="evidence" value="ECO:0007669"/>
    <property type="project" value="UniProtKB-KW"/>
</dbReference>
<dbReference type="Gene3D" id="3.10.350.10">
    <property type="entry name" value="LysM domain"/>
    <property type="match status" value="1"/>
</dbReference>
<keyword evidence="6" id="KW-0574">Periplasm</keyword>
<dbReference type="InterPro" id="IPR050695">
    <property type="entry name" value="N-acetylmuramoyl_amidase_3"/>
</dbReference>
<evidence type="ECO:0000313" key="12">
    <source>
        <dbReference type="Proteomes" id="UP001409585"/>
    </source>
</evidence>
<dbReference type="PANTHER" id="PTHR30404">
    <property type="entry name" value="N-ACETYLMURAMOYL-L-ALANINE AMIDASE"/>
    <property type="match status" value="1"/>
</dbReference>
<reference evidence="12" key="1">
    <citation type="journal article" date="2019" name="Int. J. Syst. Evol. Microbiol.">
        <title>The Global Catalogue of Microorganisms (GCM) 10K type strain sequencing project: providing services to taxonomists for standard genome sequencing and annotation.</title>
        <authorList>
            <consortium name="The Broad Institute Genomics Platform"/>
            <consortium name="The Broad Institute Genome Sequencing Center for Infectious Disease"/>
            <person name="Wu L."/>
            <person name="Ma J."/>
        </authorList>
    </citation>
    <scope>NUCLEOTIDE SEQUENCE [LARGE SCALE GENOMIC DNA]</scope>
    <source>
        <strain evidence="12">JCM 19134</strain>
    </source>
</reference>
<dbReference type="CDD" id="cd02696">
    <property type="entry name" value="MurNAc-LAA"/>
    <property type="match status" value="1"/>
</dbReference>
<dbReference type="SUPFAM" id="SSF54106">
    <property type="entry name" value="LysM domain"/>
    <property type="match status" value="1"/>
</dbReference>
<evidence type="ECO:0000313" key="11">
    <source>
        <dbReference type="EMBL" id="GAA4938224.1"/>
    </source>
</evidence>
<dbReference type="Pfam" id="PF11741">
    <property type="entry name" value="AMIN"/>
    <property type="match status" value="1"/>
</dbReference>
<dbReference type="Proteomes" id="UP001409585">
    <property type="component" value="Unassembled WGS sequence"/>
</dbReference>
<dbReference type="Gene3D" id="2.60.40.3500">
    <property type="match status" value="1"/>
</dbReference>
<dbReference type="InterPro" id="IPR002508">
    <property type="entry name" value="MurNAc-LAA_cat"/>
</dbReference>
<dbReference type="GO" id="GO:0009253">
    <property type="term" value="P:peptidoglycan catabolic process"/>
    <property type="evidence" value="ECO:0007669"/>
    <property type="project" value="InterPro"/>
</dbReference>